<feature type="domain" description="Fumarate lyase N-terminal" evidence="6">
    <location>
        <begin position="57"/>
        <end position="300"/>
    </location>
</feature>
<reference evidence="7 8" key="1">
    <citation type="submission" date="2023-07" db="EMBL/GenBank/DDBJ databases">
        <title>Genomic Encyclopedia of Type Strains, Phase IV (KMG-IV): sequencing the most valuable type-strain genomes for metagenomic binning, comparative biology and taxonomic classification.</title>
        <authorList>
            <person name="Goeker M."/>
        </authorList>
    </citation>
    <scope>NUCLEOTIDE SEQUENCE [LARGE SCALE GENOMIC DNA]</scope>
    <source>
        <strain evidence="7 8">DSM 23837</strain>
    </source>
</reference>
<dbReference type="Gene3D" id="1.10.275.10">
    <property type="entry name" value="Fumarase/aspartase (N-terminal domain)"/>
    <property type="match status" value="1"/>
</dbReference>
<evidence type="ECO:0000256" key="4">
    <source>
        <dbReference type="ARBA" id="ARBA00022605"/>
    </source>
</evidence>
<evidence type="ECO:0000256" key="2">
    <source>
        <dbReference type="ARBA" id="ARBA00012338"/>
    </source>
</evidence>
<evidence type="ECO:0000256" key="5">
    <source>
        <dbReference type="ARBA" id="ARBA00023239"/>
    </source>
</evidence>
<accession>A0ABT9WNT3</accession>
<evidence type="ECO:0000256" key="1">
    <source>
        <dbReference type="ARBA" id="ARBA00004941"/>
    </source>
</evidence>
<comment type="caution">
    <text evidence="7">The sequence shown here is derived from an EMBL/GenBank/DDBJ whole genome shotgun (WGS) entry which is preliminary data.</text>
</comment>
<gene>
    <name evidence="7" type="ORF">J2S08_000772</name>
</gene>
<dbReference type="Proteomes" id="UP001223586">
    <property type="component" value="Unassembled WGS sequence"/>
</dbReference>
<keyword evidence="8" id="KW-1185">Reference proteome</keyword>
<dbReference type="EC" id="4.3.2.1" evidence="2"/>
<dbReference type="PRINTS" id="PR00149">
    <property type="entry name" value="FUMRATELYASE"/>
</dbReference>
<evidence type="ECO:0000313" key="8">
    <source>
        <dbReference type="Proteomes" id="UP001223586"/>
    </source>
</evidence>
<dbReference type="InterPro" id="IPR008948">
    <property type="entry name" value="L-Aspartase-like"/>
</dbReference>
<dbReference type="InterPro" id="IPR024083">
    <property type="entry name" value="Fumarase/histidase_N"/>
</dbReference>
<organism evidence="7 8">
    <name type="scientific">Bacillus chungangensis</name>
    <dbReference type="NCBI Taxonomy" id="587633"/>
    <lineage>
        <taxon>Bacteria</taxon>
        <taxon>Bacillati</taxon>
        <taxon>Bacillota</taxon>
        <taxon>Bacilli</taxon>
        <taxon>Bacillales</taxon>
        <taxon>Bacillaceae</taxon>
        <taxon>Bacillus</taxon>
    </lineage>
</organism>
<dbReference type="GO" id="GO:0004056">
    <property type="term" value="F:argininosuccinate lyase activity"/>
    <property type="evidence" value="ECO:0007669"/>
    <property type="project" value="UniProtKB-EC"/>
</dbReference>
<protein>
    <recommendedName>
        <fullName evidence="2">argininosuccinate lyase</fullName>
        <ecNumber evidence="2">4.3.2.1</ecNumber>
    </recommendedName>
</protein>
<dbReference type="PRINTS" id="PR00145">
    <property type="entry name" value="ARGSUCLYASE"/>
</dbReference>
<dbReference type="Gene3D" id="1.10.40.30">
    <property type="entry name" value="Fumarase/aspartase (C-terminal domain)"/>
    <property type="match status" value="1"/>
</dbReference>
<keyword evidence="3" id="KW-0055">Arginine biosynthesis</keyword>
<dbReference type="PANTHER" id="PTHR43814:SF1">
    <property type="entry name" value="ARGININOSUCCINATE LYASE"/>
    <property type="match status" value="1"/>
</dbReference>
<dbReference type="Gene3D" id="1.20.200.10">
    <property type="entry name" value="Fumarase/aspartase (Central domain)"/>
    <property type="match status" value="1"/>
</dbReference>
<evidence type="ECO:0000313" key="7">
    <source>
        <dbReference type="EMBL" id="MDQ0174938.1"/>
    </source>
</evidence>
<evidence type="ECO:0000256" key="3">
    <source>
        <dbReference type="ARBA" id="ARBA00022571"/>
    </source>
</evidence>
<keyword evidence="5 7" id="KW-0456">Lyase</keyword>
<comment type="pathway">
    <text evidence="1">Amino-acid biosynthesis; L-arginine biosynthesis; L-arginine from L-ornithine and carbamoyl phosphate: step 3/3.</text>
</comment>
<dbReference type="InterPro" id="IPR000362">
    <property type="entry name" value="Fumarate_lyase_fam"/>
</dbReference>
<evidence type="ECO:0000259" key="6">
    <source>
        <dbReference type="Pfam" id="PF00206"/>
    </source>
</evidence>
<dbReference type="EMBL" id="JAUSTT010000003">
    <property type="protein sequence ID" value="MDQ0174938.1"/>
    <property type="molecule type" value="Genomic_DNA"/>
</dbReference>
<dbReference type="InterPro" id="IPR009049">
    <property type="entry name" value="Argininosuccinate_lyase"/>
</dbReference>
<sequence length="500" mass="57061">MTKGQMILTGRIQENPNSLLHDEILAPQFSYELKHLFSHYIWIEKVLLLEYNRLGIMKKESLLEITEILNAITQSNISANPEKNMSDISFAIERYVEERLTDKAATWHVDRSRNDFQATAQLMFGREKILELSQGLVNLWSSLHHLAENTLSIPMPGYTHYQPAQMITPGFYLSALSDRIQKLLNRLFHHYEEINSCPFGSGAMAGLELEWDRKTIAQLLGFHQPQAHALVSVASREWVLQIASELSNFGVLLSRFVTDLILWGSSEHRLIDLPDSLSGISSAMPQKKNFPILERIRGKTSHLSALYQDFVLGQRNTAFTNLVETSKEASTHLITMFETTKTIIKLMTVVVENLKFQENRMTELCEQEYFGGFSLANFLCLEENIPYRVSQVITGQYILGVANKGLKPTQVDVQTLEEICKEQGFVISISEECLQKAFSVRQNLYGKQTLGSTNPTEVEKMLQEQKTQMKKITLEWNEEHERVTSSKQKVQLLLTQIGGE</sequence>
<dbReference type="Pfam" id="PF00206">
    <property type="entry name" value="Lyase_1"/>
    <property type="match status" value="1"/>
</dbReference>
<proteinExistence type="predicted"/>
<dbReference type="InterPro" id="IPR022761">
    <property type="entry name" value="Fumarate_lyase_N"/>
</dbReference>
<dbReference type="RefSeq" id="WP_307226825.1">
    <property type="nucleotide sequence ID" value="NZ_JAUSTT010000003.1"/>
</dbReference>
<dbReference type="PANTHER" id="PTHR43814">
    <property type="entry name" value="ARGININOSUCCINATE LYASE"/>
    <property type="match status" value="1"/>
</dbReference>
<name>A0ABT9WNT3_9BACI</name>
<dbReference type="SUPFAM" id="SSF48557">
    <property type="entry name" value="L-aspartase-like"/>
    <property type="match status" value="1"/>
</dbReference>
<keyword evidence="4" id="KW-0028">Amino-acid biosynthesis</keyword>